<dbReference type="SUPFAM" id="SSF158472">
    <property type="entry name" value="HAMP domain-like"/>
    <property type="match status" value="1"/>
</dbReference>
<evidence type="ECO:0000256" key="11">
    <source>
        <dbReference type="SAM" id="Coils"/>
    </source>
</evidence>
<dbReference type="Pfam" id="PF00672">
    <property type="entry name" value="HAMP"/>
    <property type="match status" value="1"/>
</dbReference>
<keyword evidence="7 15" id="KW-0418">Kinase</keyword>
<dbReference type="InterPro" id="IPR036097">
    <property type="entry name" value="HisK_dim/P_sf"/>
</dbReference>
<sequence>MNSDENWIGARWKSLKTASQTLRFRLMVWNAIVVVLAAGATLAGLREGVRFALYHEVDQLLAEDMRQIVLMLEERPVDLPDMYQTLEQHAEGHIQHGWFVAFLDQEGKVVWSSAKAPDEAIDYPEKLAESRPTEVDAIRFIQHRLEKPSAGIAAVRLGTSLRSIWDDLARVDRQVLGASGLVLLLAPMCGYWLAGRATEPLSDMIHASARLRPSHLEERLPWRGTGDELDQLAATINGLLDRIAVHVSRKQDLLANAAHELRTPLAAIRSSIEVTLNEPRSVEDYQELLGELIEENDHLENLVNQLLLLSETESDRHFIHLHPISLDQAVQRSVEMFRGVAEENGLALHAKLQPSWVKGNVEHLRQVVNNLLDNAVKFTPEGGGIDVTLRRSADQSTVELAIADNGYGIPTEEHDKVFERFFRGDGHRVPGEPTQGTGLGLSICAAVIHSHNGEIKVESAPGEGATFRITLPLHDLRSEDQYGEVGEETVGESAKQAAKGH</sequence>
<dbReference type="SUPFAM" id="SSF47384">
    <property type="entry name" value="Homodimeric domain of signal transducing histidine kinase"/>
    <property type="match status" value="1"/>
</dbReference>
<feature type="coiled-coil region" evidence="11">
    <location>
        <begin position="282"/>
        <end position="309"/>
    </location>
</feature>
<dbReference type="Gene3D" id="3.30.565.10">
    <property type="entry name" value="Histidine kinase-like ATPase, C-terminal domain"/>
    <property type="match status" value="1"/>
</dbReference>
<feature type="domain" description="Histidine kinase" evidence="13">
    <location>
        <begin position="256"/>
        <end position="475"/>
    </location>
</feature>
<comment type="subcellular location">
    <subcellularLocation>
        <location evidence="2">Membrane</location>
    </subcellularLocation>
</comment>
<gene>
    <name evidence="15" type="primary">tcrY_1</name>
    <name evidence="15" type="ORF">Enr8_19430</name>
</gene>
<dbReference type="InterPro" id="IPR004358">
    <property type="entry name" value="Sig_transdc_His_kin-like_C"/>
</dbReference>
<reference evidence="15 16" key="1">
    <citation type="submission" date="2019-02" db="EMBL/GenBank/DDBJ databases">
        <title>Deep-cultivation of Planctomycetes and their phenomic and genomic characterization uncovers novel biology.</title>
        <authorList>
            <person name="Wiegand S."/>
            <person name="Jogler M."/>
            <person name="Boedeker C."/>
            <person name="Pinto D."/>
            <person name="Vollmers J."/>
            <person name="Rivas-Marin E."/>
            <person name="Kohn T."/>
            <person name="Peeters S.H."/>
            <person name="Heuer A."/>
            <person name="Rast P."/>
            <person name="Oberbeckmann S."/>
            <person name="Bunk B."/>
            <person name="Jeske O."/>
            <person name="Meyerdierks A."/>
            <person name="Storesund J.E."/>
            <person name="Kallscheuer N."/>
            <person name="Luecker S."/>
            <person name="Lage O.M."/>
            <person name="Pohl T."/>
            <person name="Merkel B.J."/>
            <person name="Hornburger P."/>
            <person name="Mueller R.-W."/>
            <person name="Bruemmer F."/>
            <person name="Labrenz M."/>
            <person name="Spormann A.M."/>
            <person name="Op Den Camp H."/>
            <person name="Overmann J."/>
            <person name="Amann R."/>
            <person name="Jetten M.S.M."/>
            <person name="Mascher T."/>
            <person name="Medema M.H."/>
            <person name="Devos D.P."/>
            <person name="Kaster A.-K."/>
            <person name="Ovreas L."/>
            <person name="Rohde M."/>
            <person name="Galperin M.Y."/>
            <person name="Jogler C."/>
        </authorList>
    </citation>
    <scope>NUCLEOTIDE SEQUENCE [LARGE SCALE GENOMIC DNA]</scope>
    <source>
        <strain evidence="15 16">Enr8</strain>
    </source>
</reference>
<protein>
    <recommendedName>
        <fullName evidence="3">histidine kinase</fullName>
        <ecNumber evidence="3">2.7.13.3</ecNumber>
    </recommendedName>
</protein>
<dbReference type="OrthoDB" id="9786919at2"/>
<accession>A0A5C5V7H5</accession>
<dbReference type="RefSeq" id="WP_146430855.1">
    <property type="nucleotide sequence ID" value="NZ_SJPF01000002.1"/>
</dbReference>
<keyword evidence="11" id="KW-0175">Coiled coil</keyword>
<evidence type="ECO:0000313" key="15">
    <source>
        <dbReference type="EMBL" id="TWT34534.1"/>
    </source>
</evidence>
<dbReference type="InterPro" id="IPR003594">
    <property type="entry name" value="HATPase_dom"/>
</dbReference>
<proteinExistence type="predicted"/>
<evidence type="ECO:0000256" key="1">
    <source>
        <dbReference type="ARBA" id="ARBA00000085"/>
    </source>
</evidence>
<dbReference type="InterPro" id="IPR003660">
    <property type="entry name" value="HAMP_dom"/>
</dbReference>
<evidence type="ECO:0000256" key="9">
    <source>
        <dbReference type="ARBA" id="ARBA00023012"/>
    </source>
</evidence>
<evidence type="ECO:0000256" key="8">
    <source>
        <dbReference type="ARBA" id="ARBA00022989"/>
    </source>
</evidence>
<comment type="catalytic activity">
    <reaction evidence="1">
        <text>ATP + protein L-histidine = ADP + protein N-phospho-L-histidine.</text>
        <dbReference type="EC" id="2.7.13.3"/>
    </reaction>
</comment>
<dbReference type="PANTHER" id="PTHR45436">
    <property type="entry name" value="SENSOR HISTIDINE KINASE YKOH"/>
    <property type="match status" value="1"/>
</dbReference>
<dbReference type="Proteomes" id="UP000318878">
    <property type="component" value="Unassembled WGS sequence"/>
</dbReference>
<evidence type="ECO:0000256" key="2">
    <source>
        <dbReference type="ARBA" id="ARBA00004370"/>
    </source>
</evidence>
<dbReference type="PANTHER" id="PTHR45436:SF5">
    <property type="entry name" value="SENSOR HISTIDINE KINASE TRCS"/>
    <property type="match status" value="1"/>
</dbReference>
<keyword evidence="5 15" id="KW-0808">Transferase</keyword>
<dbReference type="FunFam" id="3.30.565.10:FF:000006">
    <property type="entry name" value="Sensor histidine kinase WalK"/>
    <property type="match status" value="1"/>
</dbReference>
<dbReference type="CDD" id="cd06225">
    <property type="entry name" value="HAMP"/>
    <property type="match status" value="1"/>
</dbReference>
<dbReference type="GO" id="GO:0005886">
    <property type="term" value="C:plasma membrane"/>
    <property type="evidence" value="ECO:0007669"/>
    <property type="project" value="TreeGrafter"/>
</dbReference>
<keyword evidence="9" id="KW-0902">Two-component regulatory system</keyword>
<dbReference type="CDD" id="cd00075">
    <property type="entry name" value="HATPase"/>
    <property type="match status" value="1"/>
</dbReference>
<dbReference type="InterPro" id="IPR036890">
    <property type="entry name" value="HATPase_C_sf"/>
</dbReference>
<feature type="domain" description="HAMP" evidence="14">
    <location>
        <begin position="195"/>
        <end position="248"/>
    </location>
</feature>
<evidence type="ECO:0000313" key="16">
    <source>
        <dbReference type="Proteomes" id="UP000318878"/>
    </source>
</evidence>
<dbReference type="EMBL" id="SJPF01000002">
    <property type="protein sequence ID" value="TWT34534.1"/>
    <property type="molecule type" value="Genomic_DNA"/>
</dbReference>
<dbReference type="AlphaFoldDB" id="A0A5C5V7H5"/>
<dbReference type="InterPro" id="IPR003661">
    <property type="entry name" value="HisK_dim/P_dom"/>
</dbReference>
<evidence type="ECO:0000256" key="10">
    <source>
        <dbReference type="ARBA" id="ARBA00023136"/>
    </source>
</evidence>
<evidence type="ECO:0000256" key="12">
    <source>
        <dbReference type="SAM" id="Phobius"/>
    </source>
</evidence>
<dbReference type="Pfam" id="PF02518">
    <property type="entry name" value="HATPase_c"/>
    <property type="match status" value="1"/>
</dbReference>
<evidence type="ECO:0000256" key="3">
    <source>
        <dbReference type="ARBA" id="ARBA00012438"/>
    </source>
</evidence>
<dbReference type="SMART" id="SM00387">
    <property type="entry name" value="HATPase_c"/>
    <property type="match status" value="1"/>
</dbReference>
<name>A0A5C5V7H5_9BACT</name>
<dbReference type="InterPro" id="IPR005467">
    <property type="entry name" value="His_kinase_dom"/>
</dbReference>
<evidence type="ECO:0000256" key="4">
    <source>
        <dbReference type="ARBA" id="ARBA00022553"/>
    </source>
</evidence>
<evidence type="ECO:0000259" key="13">
    <source>
        <dbReference type="PROSITE" id="PS50109"/>
    </source>
</evidence>
<keyword evidence="10 12" id="KW-0472">Membrane</keyword>
<dbReference type="PROSITE" id="PS50109">
    <property type="entry name" value="HIS_KIN"/>
    <property type="match status" value="1"/>
</dbReference>
<dbReference type="InterPro" id="IPR050428">
    <property type="entry name" value="TCS_sensor_his_kinase"/>
</dbReference>
<evidence type="ECO:0000256" key="7">
    <source>
        <dbReference type="ARBA" id="ARBA00022777"/>
    </source>
</evidence>
<comment type="caution">
    <text evidence="15">The sequence shown here is derived from an EMBL/GenBank/DDBJ whole genome shotgun (WGS) entry which is preliminary data.</text>
</comment>
<keyword evidence="4" id="KW-0597">Phosphoprotein</keyword>
<dbReference type="Gene3D" id="1.10.287.130">
    <property type="match status" value="1"/>
</dbReference>
<dbReference type="Pfam" id="PF00512">
    <property type="entry name" value="HisKA"/>
    <property type="match status" value="1"/>
</dbReference>
<keyword evidence="8 12" id="KW-1133">Transmembrane helix</keyword>
<keyword evidence="6 12" id="KW-0812">Transmembrane</keyword>
<feature type="transmembrane region" description="Helical" evidence="12">
    <location>
        <begin position="26"/>
        <end position="45"/>
    </location>
</feature>
<evidence type="ECO:0000259" key="14">
    <source>
        <dbReference type="PROSITE" id="PS50885"/>
    </source>
</evidence>
<evidence type="ECO:0000256" key="5">
    <source>
        <dbReference type="ARBA" id="ARBA00022679"/>
    </source>
</evidence>
<dbReference type="PROSITE" id="PS50885">
    <property type="entry name" value="HAMP"/>
    <property type="match status" value="1"/>
</dbReference>
<dbReference type="GO" id="GO:0000155">
    <property type="term" value="F:phosphorelay sensor kinase activity"/>
    <property type="evidence" value="ECO:0007669"/>
    <property type="project" value="InterPro"/>
</dbReference>
<dbReference type="CDD" id="cd00082">
    <property type="entry name" value="HisKA"/>
    <property type="match status" value="1"/>
</dbReference>
<dbReference type="EC" id="2.7.13.3" evidence="3"/>
<organism evidence="15 16">
    <name type="scientific">Blastopirellula retiformator</name>
    <dbReference type="NCBI Taxonomy" id="2527970"/>
    <lineage>
        <taxon>Bacteria</taxon>
        <taxon>Pseudomonadati</taxon>
        <taxon>Planctomycetota</taxon>
        <taxon>Planctomycetia</taxon>
        <taxon>Pirellulales</taxon>
        <taxon>Pirellulaceae</taxon>
        <taxon>Blastopirellula</taxon>
    </lineage>
</organism>
<evidence type="ECO:0000256" key="6">
    <source>
        <dbReference type="ARBA" id="ARBA00022692"/>
    </source>
</evidence>
<dbReference type="PRINTS" id="PR00344">
    <property type="entry name" value="BCTRLSENSOR"/>
</dbReference>
<dbReference type="SMART" id="SM00304">
    <property type="entry name" value="HAMP"/>
    <property type="match status" value="1"/>
</dbReference>
<dbReference type="SMART" id="SM00388">
    <property type="entry name" value="HisKA"/>
    <property type="match status" value="1"/>
</dbReference>
<dbReference type="Gene3D" id="6.10.340.10">
    <property type="match status" value="1"/>
</dbReference>
<keyword evidence="16" id="KW-1185">Reference proteome</keyword>
<dbReference type="SUPFAM" id="SSF55874">
    <property type="entry name" value="ATPase domain of HSP90 chaperone/DNA topoisomerase II/histidine kinase"/>
    <property type="match status" value="1"/>
</dbReference>